<dbReference type="GO" id="GO:0005783">
    <property type="term" value="C:endoplasmic reticulum"/>
    <property type="evidence" value="ECO:0007669"/>
    <property type="project" value="TreeGrafter"/>
</dbReference>
<dbReference type="Pfam" id="PF01124">
    <property type="entry name" value="MAPEG"/>
    <property type="match status" value="1"/>
</dbReference>
<dbReference type="InterPro" id="IPR001129">
    <property type="entry name" value="Membr-assoc_MAPEG"/>
</dbReference>
<sequence>MPSIEVPAHYGAVILCNVVAPTLVSSIALAGRVMSARKEFKVEYPNLYGVPGVHKQADDFNKVQRGHQNMLEGAMFYIPMSLVAGLEHPLAVAFGGLCYCVGCFAYQSGYTKSAADRNKGLGPAKYIGVLTSLVVAIKMSVPML</sequence>
<dbReference type="InterPro" id="IPR050997">
    <property type="entry name" value="MAPEG"/>
</dbReference>
<dbReference type="InterPro" id="IPR023352">
    <property type="entry name" value="MAPEG-like_dom_sf"/>
</dbReference>
<proteinExistence type="predicted"/>
<evidence type="ECO:0000256" key="5">
    <source>
        <dbReference type="SAM" id="Phobius"/>
    </source>
</evidence>
<comment type="subcellular location">
    <subcellularLocation>
        <location evidence="1">Membrane</location>
        <topology evidence="1">Multi-pass membrane protein</topology>
    </subcellularLocation>
</comment>
<dbReference type="GO" id="GO:0006691">
    <property type="term" value="P:leukotriene metabolic process"/>
    <property type="evidence" value="ECO:0007669"/>
    <property type="project" value="UniProtKB-ARBA"/>
</dbReference>
<dbReference type="SUPFAM" id="SSF161084">
    <property type="entry name" value="MAPEG domain-like"/>
    <property type="match status" value="1"/>
</dbReference>
<protein>
    <recommendedName>
        <fullName evidence="7">Glutathione transferase</fullName>
    </recommendedName>
</protein>
<dbReference type="Gene3D" id="1.20.120.550">
    <property type="entry name" value="Membrane associated eicosanoid/glutathione metabolism-like domain"/>
    <property type="match status" value="1"/>
</dbReference>
<dbReference type="AlphaFoldDB" id="A0A7S2C5P9"/>
<feature type="transmembrane region" description="Helical" evidence="5">
    <location>
        <begin position="12"/>
        <end position="31"/>
    </location>
</feature>
<dbReference type="GO" id="GO:0005635">
    <property type="term" value="C:nuclear envelope"/>
    <property type="evidence" value="ECO:0007669"/>
    <property type="project" value="TreeGrafter"/>
</dbReference>
<dbReference type="GO" id="GO:0004364">
    <property type="term" value="F:glutathione transferase activity"/>
    <property type="evidence" value="ECO:0007669"/>
    <property type="project" value="TreeGrafter"/>
</dbReference>
<dbReference type="GO" id="GO:0004602">
    <property type="term" value="F:glutathione peroxidase activity"/>
    <property type="evidence" value="ECO:0007669"/>
    <property type="project" value="TreeGrafter"/>
</dbReference>
<evidence type="ECO:0000256" key="4">
    <source>
        <dbReference type="ARBA" id="ARBA00023136"/>
    </source>
</evidence>
<name>A0A7S2C5P9_9STRA</name>
<gene>
    <name evidence="6" type="ORF">FPAR1323_LOCUS8690</name>
</gene>
<keyword evidence="4 5" id="KW-0472">Membrane</keyword>
<dbReference type="EMBL" id="HBGT01016290">
    <property type="protein sequence ID" value="CAD9416004.1"/>
    <property type="molecule type" value="Transcribed_RNA"/>
</dbReference>
<reference evidence="6" key="1">
    <citation type="submission" date="2021-01" db="EMBL/GenBank/DDBJ databases">
        <authorList>
            <person name="Corre E."/>
            <person name="Pelletier E."/>
            <person name="Niang G."/>
            <person name="Scheremetjew M."/>
            <person name="Finn R."/>
            <person name="Kale V."/>
            <person name="Holt S."/>
            <person name="Cochrane G."/>
            <person name="Meng A."/>
            <person name="Brown T."/>
            <person name="Cohen L."/>
        </authorList>
    </citation>
    <scope>NUCLEOTIDE SEQUENCE</scope>
    <source>
        <strain evidence="6">RCC1693</strain>
    </source>
</reference>
<evidence type="ECO:0000256" key="2">
    <source>
        <dbReference type="ARBA" id="ARBA00022692"/>
    </source>
</evidence>
<organism evidence="6">
    <name type="scientific">Florenciella parvula</name>
    <dbReference type="NCBI Taxonomy" id="236787"/>
    <lineage>
        <taxon>Eukaryota</taxon>
        <taxon>Sar</taxon>
        <taxon>Stramenopiles</taxon>
        <taxon>Ochrophyta</taxon>
        <taxon>Dictyochophyceae</taxon>
        <taxon>Florenciellales</taxon>
        <taxon>Florenciella</taxon>
    </lineage>
</organism>
<dbReference type="GO" id="GO:0016020">
    <property type="term" value="C:membrane"/>
    <property type="evidence" value="ECO:0007669"/>
    <property type="project" value="UniProtKB-SubCell"/>
</dbReference>
<keyword evidence="3 5" id="KW-1133">Transmembrane helix</keyword>
<accession>A0A7S2C5P9</accession>
<evidence type="ECO:0000256" key="1">
    <source>
        <dbReference type="ARBA" id="ARBA00004141"/>
    </source>
</evidence>
<keyword evidence="2 5" id="KW-0812">Transmembrane</keyword>
<dbReference type="PANTHER" id="PTHR10250:SF26">
    <property type="entry name" value="GLUTATHIONE S-TRANSFERASE 3, MITOCHONDRIAL"/>
    <property type="match status" value="1"/>
</dbReference>
<evidence type="ECO:0008006" key="7">
    <source>
        <dbReference type="Google" id="ProtNLM"/>
    </source>
</evidence>
<evidence type="ECO:0000313" key="6">
    <source>
        <dbReference type="EMBL" id="CAD9416004.1"/>
    </source>
</evidence>
<dbReference type="PANTHER" id="PTHR10250">
    <property type="entry name" value="MICROSOMAL GLUTATHIONE S-TRANSFERASE"/>
    <property type="match status" value="1"/>
</dbReference>
<evidence type="ECO:0000256" key="3">
    <source>
        <dbReference type="ARBA" id="ARBA00022989"/>
    </source>
</evidence>